<dbReference type="SUPFAM" id="SSF50978">
    <property type="entry name" value="WD40 repeat-like"/>
    <property type="match status" value="1"/>
</dbReference>
<protein>
    <submittedName>
        <fullName evidence="4">WD_REPEATS_REGION domain-containing protein</fullName>
    </submittedName>
</protein>
<dbReference type="EMBL" id="UYRR01031002">
    <property type="protein sequence ID" value="VDK43101.1"/>
    <property type="molecule type" value="Genomic_DNA"/>
</dbReference>
<reference evidence="2 3" key="2">
    <citation type="submission" date="2018-11" db="EMBL/GenBank/DDBJ databases">
        <authorList>
            <consortium name="Pathogen Informatics"/>
        </authorList>
    </citation>
    <scope>NUCLEOTIDE SEQUENCE [LARGE SCALE GENOMIC DNA]</scope>
</reference>
<keyword evidence="1" id="KW-0853">WD repeat</keyword>
<feature type="repeat" description="WD" evidence="1">
    <location>
        <begin position="162"/>
        <end position="202"/>
    </location>
</feature>
<dbReference type="InterPro" id="IPR036322">
    <property type="entry name" value="WD40_repeat_dom_sf"/>
</dbReference>
<dbReference type="InterPro" id="IPR015943">
    <property type="entry name" value="WD40/YVTN_repeat-like_dom_sf"/>
</dbReference>
<evidence type="ECO:0000313" key="2">
    <source>
        <dbReference type="EMBL" id="VDK43101.1"/>
    </source>
</evidence>
<dbReference type="PROSITE" id="PS50082">
    <property type="entry name" value="WD_REPEATS_2"/>
    <property type="match status" value="1"/>
</dbReference>
<evidence type="ECO:0000313" key="4">
    <source>
        <dbReference type="WBParaSite" id="ASIM_0001095501-mRNA-1"/>
    </source>
</evidence>
<dbReference type="PANTHER" id="PTHR19863">
    <property type="entry name" value="NEMITIN (NEURONAL ENRICHED MAP INTERACTING PROTEIN) HOMOLOG"/>
    <property type="match status" value="1"/>
</dbReference>
<accession>A0A0M3JSJ7</accession>
<sequence length="295" mass="32629">MSSPDFSSIQTLFHEAKKTVKWESLDYELENAASCFEITPDGGSVAIGDSEGHLITLQLSDEDVLTVTGDVERHKSRITDIAFNPTSDLIATCSNENRIEISSFRTDSSAIGQRTMKVSMNDRVRALTFMQDLANRSNILFSGVGRQICITDCCSAATFRTLKGHNGLVTAFCTWGGCMFASSSTDKTIRIWDMRVCDAVRVFDPLLKPAAIGSTSFHVDSNGRVLIRGDGDGTLHSFDTASTKHICAKRVFDRSVLCARFANAKRFLITSDEKWSVPYCIFSFPSIEFLGCRFF</sequence>
<dbReference type="InterPro" id="IPR040067">
    <property type="entry name" value="WDR47"/>
</dbReference>
<dbReference type="PANTHER" id="PTHR19863:SF11">
    <property type="entry name" value="WD REPEAT-CONTAINING PROTEIN 47-LIKE PROTEIN"/>
    <property type="match status" value="1"/>
</dbReference>
<proteinExistence type="predicted"/>
<dbReference type="Proteomes" id="UP000267096">
    <property type="component" value="Unassembled WGS sequence"/>
</dbReference>
<organism evidence="4">
    <name type="scientific">Anisakis simplex</name>
    <name type="common">Herring worm</name>
    <dbReference type="NCBI Taxonomy" id="6269"/>
    <lineage>
        <taxon>Eukaryota</taxon>
        <taxon>Metazoa</taxon>
        <taxon>Ecdysozoa</taxon>
        <taxon>Nematoda</taxon>
        <taxon>Chromadorea</taxon>
        <taxon>Rhabditida</taxon>
        <taxon>Spirurina</taxon>
        <taxon>Ascaridomorpha</taxon>
        <taxon>Ascaridoidea</taxon>
        <taxon>Anisakidae</taxon>
        <taxon>Anisakis</taxon>
        <taxon>Anisakis simplex complex</taxon>
    </lineage>
</organism>
<evidence type="ECO:0000256" key="1">
    <source>
        <dbReference type="PROSITE-ProRule" id="PRU00221"/>
    </source>
</evidence>
<gene>
    <name evidence="2" type="ORF">ASIM_LOCUS10513</name>
</gene>
<dbReference type="OrthoDB" id="2096344at2759"/>
<dbReference type="AlphaFoldDB" id="A0A0M3JSJ7"/>
<dbReference type="Pfam" id="PF00400">
    <property type="entry name" value="WD40"/>
    <property type="match status" value="2"/>
</dbReference>
<dbReference type="InterPro" id="IPR001680">
    <property type="entry name" value="WD40_rpt"/>
</dbReference>
<reference evidence="4" key="1">
    <citation type="submission" date="2017-02" db="UniProtKB">
        <authorList>
            <consortium name="WormBaseParasite"/>
        </authorList>
    </citation>
    <scope>IDENTIFICATION</scope>
</reference>
<dbReference type="SMART" id="SM00320">
    <property type="entry name" value="WD40"/>
    <property type="match status" value="2"/>
</dbReference>
<name>A0A0M3JSJ7_ANISI</name>
<keyword evidence="3" id="KW-1185">Reference proteome</keyword>
<dbReference type="Gene3D" id="2.130.10.10">
    <property type="entry name" value="YVTN repeat-like/Quinoprotein amine dehydrogenase"/>
    <property type="match status" value="2"/>
</dbReference>
<evidence type="ECO:0000313" key="3">
    <source>
        <dbReference type="Proteomes" id="UP000267096"/>
    </source>
</evidence>
<dbReference type="WBParaSite" id="ASIM_0001095501-mRNA-1">
    <property type="protein sequence ID" value="ASIM_0001095501-mRNA-1"/>
    <property type="gene ID" value="ASIM_0001095501"/>
</dbReference>